<accession>A0AAN8JIK6</accession>
<evidence type="ECO:0000256" key="6">
    <source>
        <dbReference type="SAM" id="Phobius"/>
    </source>
</evidence>
<evidence type="ECO:0000256" key="2">
    <source>
        <dbReference type="ARBA" id="ARBA00022729"/>
    </source>
</evidence>
<keyword evidence="6" id="KW-1133">Transmembrane helix</keyword>
<dbReference type="AlphaFoldDB" id="A0AAN8JIK6"/>
<organism evidence="7 8">
    <name type="scientific">Patella caerulea</name>
    <name type="common">Rayed Mediterranean limpet</name>
    <dbReference type="NCBI Taxonomy" id="87958"/>
    <lineage>
        <taxon>Eukaryota</taxon>
        <taxon>Metazoa</taxon>
        <taxon>Spiralia</taxon>
        <taxon>Lophotrochozoa</taxon>
        <taxon>Mollusca</taxon>
        <taxon>Gastropoda</taxon>
        <taxon>Patellogastropoda</taxon>
        <taxon>Patelloidea</taxon>
        <taxon>Patellidae</taxon>
        <taxon>Patella</taxon>
    </lineage>
</organism>
<evidence type="ECO:0000313" key="7">
    <source>
        <dbReference type="EMBL" id="KAK6176316.1"/>
    </source>
</evidence>
<keyword evidence="8" id="KW-1185">Reference proteome</keyword>
<evidence type="ECO:0000256" key="4">
    <source>
        <dbReference type="ARBA" id="ARBA00023157"/>
    </source>
</evidence>
<dbReference type="PANTHER" id="PTHR23097:SF181">
    <property type="entry name" value="CASPASE-8-LIKE"/>
    <property type="match status" value="1"/>
</dbReference>
<name>A0AAN8JIK6_PATCE</name>
<evidence type="ECO:0008006" key="9">
    <source>
        <dbReference type="Google" id="ProtNLM"/>
    </source>
</evidence>
<gene>
    <name evidence="7" type="ORF">SNE40_014621</name>
</gene>
<evidence type="ECO:0000256" key="1">
    <source>
        <dbReference type="ARBA" id="ARBA00022703"/>
    </source>
</evidence>
<reference evidence="7 8" key="1">
    <citation type="submission" date="2024-01" db="EMBL/GenBank/DDBJ databases">
        <title>The genome of the rayed Mediterranean limpet Patella caerulea (Linnaeus, 1758).</title>
        <authorList>
            <person name="Anh-Thu Weber A."/>
            <person name="Halstead-Nussloch G."/>
        </authorList>
    </citation>
    <scope>NUCLEOTIDE SEQUENCE [LARGE SCALE GENOMIC DNA]</scope>
    <source>
        <strain evidence="7">AATW-2023a</strain>
        <tissue evidence="7">Whole specimen</tissue>
    </source>
</reference>
<protein>
    <recommendedName>
        <fullName evidence="9">TNFR-Cys domain-containing protein</fullName>
    </recommendedName>
</protein>
<dbReference type="Proteomes" id="UP001347796">
    <property type="component" value="Unassembled WGS sequence"/>
</dbReference>
<comment type="caution">
    <text evidence="7">The sequence shown here is derived from an EMBL/GenBank/DDBJ whole genome shotgun (WGS) entry which is preliminary data.</text>
</comment>
<feature type="transmembrane region" description="Helical" evidence="6">
    <location>
        <begin position="189"/>
        <end position="213"/>
    </location>
</feature>
<dbReference type="Gene3D" id="2.10.50.10">
    <property type="entry name" value="Tumor Necrosis Factor Receptor, subunit A, domain 2"/>
    <property type="match status" value="2"/>
</dbReference>
<keyword evidence="6" id="KW-0472">Membrane</keyword>
<keyword evidence="3" id="KW-0677">Repeat</keyword>
<evidence type="ECO:0000256" key="5">
    <source>
        <dbReference type="ARBA" id="ARBA00023180"/>
    </source>
</evidence>
<dbReference type="GO" id="GO:0006915">
    <property type="term" value="P:apoptotic process"/>
    <property type="evidence" value="ECO:0007669"/>
    <property type="project" value="UniProtKB-KW"/>
</dbReference>
<sequence length="459" mass="52488">MSISSRSPSKCDKNRKTCPPGHYMNECADNEGYECLQCSVDTFQPNPNRLGDKCRVMRSCGDRYKEYASYGDTVTDAHCKCMKGFHFENEDQRACVPNRECGKGYGQATYGYGLGDSGVCESCLEKQMYSDVKDRYQQCKPLRNCEKENRCVAKKSNGTFDNVCGPVVRDINDCSSVVEKVDDNVSNKYLSAIIGSVVGVFVIVFIFIIILLARRRRAQRRKNAQKPLTSEQLEELKHKLLDKCEKDESLCKKTLSTAFRVTEDRIDRQIWNLPQELFRSQPGRYEILVKKYTESHEKYAVNGYLRDWKEWSGSTHESVKELFHCLRQCKRDDITYEVCNQLRDEVDISFDVEANINDMGGNNRAKDSLMYDIRDILFPCAKQSEKKGSLGKNEQAETTHKLLEISQSAPDMDSKAAGAIYREHPLPSAPEYVDDNNTIIEPNIVDYKRQFSCPVQCTT</sequence>
<keyword evidence="6" id="KW-0812">Transmembrane</keyword>
<dbReference type="PANTHER" id="PTHR23097">
    <property type="entry name" value="TUMOR NECROSIS FACTOR RECEPTOR SUPERFAMILY MEMBER"/>
    <property type="match status" value="1"/>
</dbReference>
<evidence type="ECO:0000313" key="8">
    <source>
        <dbReference type="Proteomes" id="UP001347796"/>
    </source>
</evidence>
<keyword evidence="4" id="KW-1015">Disulfide bond</keyword>
<keyword evidence="2" id="KW-0732">Signal</keyword>
<keyword evidence="1" id="KW-0053">Apoptosis</keyword>
<evidence type="ECO:0000256" key="3">
    <source>
        <dbReference type="ARBA" id="ARBA00022737"/>
    </source>
</evidence>
<proteinExistence type="predicted"/>
<keyword evidence="5" id="KW-0325">Glycoprotein</keyword>
<dbReference type="InterPro" id="IPR052459">
    <property type="entry name" value="TNFRSF_decoy_receptor"/>
</dbReference>
<dbReference type="EMBL" id="JAZGQO010000010">
    <property type="protein sequence ID" value="KAK6176316.1"/>
    <property type="molecule type" value="Genomic_DNA"/>
</dbReference>